<protein>
    <submittedName>
        <fullName evidence="1">26S proteasome subunit RPN7-domain-containing protein</fullName>
    </submittedName>
</protein>
<evidence type="ECO:0000313" key="1">
    <source>
        <dbReference type="EMBL" id="KAI0033004.1"/>
    </source>
</evidence>
<reference evidence="1" key="1">
    <citation type="submission" date="2021-02" db="EMBL/GenBank/DDBJ databases">
        <authorList>
            <consortium name="DOE Joint Genome Institute"/>
            <person name="Ahrendt S."/>
            <person name="Looney B.P."/>
            <person name="Miyauchi S."/>
            <person name="Morin E."/>
            <person name="Drula E."/>
            <person name="Courty P.E."/>
            <person name="Chicoki N."/>
            <person name="Fauchery L."/>
            <person name="Kohler A."/>
            <person name="Kuo A."/>
            <person name="Labutti K."/>
            <person name="Pangilinan J."/>
            <person name="Lipzen A."/>
            <person name="Riley R."/>
            <person name="Andreopoulos W."/>
            <person name="He G."/>
            <person name="Johnson J."/>
            <person name="Barry K.W."/>
            <person name="Grigoriev I.V."/>
            <person name="Nagy L."/>
            <person name="Hibbett D."/>
            <person name="Henrissat B."/>
            <person name="Matheny P.B."/>
            <person name="Labbe J."/>
            <person name="Martin F."/>
        </authorList>
    </citation>
    <scope>NUCLEOTIDE SEQUENCE</scope>
    <source>
        <strain evidence="1">EC-137</strain>
    </source>
</reference>
<dbReference type="EMBL" id="MU273530">
    <property type="protein sequence ID" value="KAI0033004.1"/>
    <property type="molecule type" value="Genomic_DNA"/>
</dbReference>
<gene>
    <name evidence="1" type="ORF">K488DRAFT_48599</name>
</gene>
<evidence type="ECO:0000313" key="2">
    <source>
        <dbReference type="Proteomes" id="UP000814128"/>
    </source>
</evidence>
<sequence>MEIYEEGEMQYGGDLLQSSSNKLAYTAPTIAIVDDAHPFDLEAYTSGYSGRSAIDRLIHIISHAPSLASQALKRSLELLVEPNQRDVSLFQSILAAYTHTSETHSTDVPPFEALIPDQMPYFRWMEATSERNTEERTKLEVELKTYTNNMIKESIRLAHRDLAAFHRACGSFESSLRHYTKSREFSTTPAHMLEMCLSVLELLIEHRNYAHITTYVFKAESALDAAMAQASSGGNSGGGSTAKRNDAFKPTESKLSLSSALSLFHTRSYAKAAPKFLVPGTSSAWAGSLLHPGDSGIYGTLCALATMERAEVKRRYAAGDSALGEGEGMKDLVDAWLGSRFKNVIQLLDKHSTRFALDPLLAPHLTALTQALRSRALTLYFQPFSTIRLERMSAAFGWTLDETEREVVALIRRGEIAGRVDSSNKVLRARQRDERTVVYDRALRRGQEMERATERLLLRMRLQQADLVVRKAPVPAQE</sequence>
<keyword evidence="2" id="KW-1185">Reference proteome</keyword>
<comment type="caution">
    <text evidence="1">The sequence shown here is derived from an EMBL/GenBank/DDBJ whole genome shotgun (WGS) entry which is preliminary data.</text>
</comment>
<reference evidence="1" key="2">
    <citation type="journal article" date="2022" name="New Phytol.">
        <title>Evolutionary transition to the ectomycorrhizal habit in the genomes of a hyperdiverse lineage of mushroom-forming fungi.</title>
        <authorList>
            <person name="Looney B."/>
            <person name="Miyauchi S."/>
            <person name="Morin E."/>
            <person name="Drula E."/>
            <person name="Courty P.E."/>
            <person name="Kohler A."/>
            <person name="Kuo A."/>
            <person name="LaButti K."/>
            <person name="Pangilinan J."/>
            <person name="Lipzen A."/>
            <person name="Riley R."/>
            <person name="Andreopoulos W."/>
            <person name="He G."/>
            <person name="Johnson J."/>
            <person name="Nolan M."/>
            <person name="Tritt A."/>
            <person name="Barry K.W."/>
            <person name="Grigoriev I.V."/>
            <person name="Nagy L.G."/>
            <person name="Hibbett D."/>
            <person name="Henrissat B."/>
            <person name="Matheny P.B."/>
            <person name="Labbe J."/>
            <person name="Martin F.M."/>
        </authorList>
    </citation>
    <scope>NUCLEOTIDE SEQUENCE</scope>
    <source>
        <strain evidence="1">EC-137</strain>
    </source>
</reference>
<proteinExistence type="predicted"/>
<organism evidence="1 2">
    <name type="scientific">Vararia minispora EC-137</name>
    <dbReference type="NCBI Taxonomy" id="1314806"/>
    <lineage>
        <taxon>Eukaryota</taxon>
        <taxon>Fungi</taxon>
        <taxon>Dikarya</taxon>
        <taxon>Basidiomycota</taxon>
        <taxon>Agaricomycotina</taxon>
        <taxon>Agaricomycetes</taxon>
        <taxon>Russulales</taxon>
        <taxon>Lachnocladiaceae</taxon>
        <taxon>Vararia</taxon>
    </lineage>
</organism>
<keyword evidence="1" id="KW-0647">Proteasome</keyword>
<name>A0ACB8QMD2_9AGAM</name>
<accession>A0ACB8QMD2</accession>
<dbReference type="Proteomes" id="UP000814128">
    <property type="component" value="Unassembled WGS sequence"/>
</dbReference>